<evidence type="ECO:0000313" key="5">
    <source>
        <dbReference type="Proteomes" id="UP000585474"/>
    </source>
</evidence>
<dbReference type="GO" id="GO:0032259">
    <property type="term" value="P:methylation"/>
    <property type="evidence" value="ECO:0007669"/>
    <property type="project" value="UniProtKB-KW"/>
</dbReference>
<dbReference type="InterPro" id="IPR045097">
    <property type="entry name" value="Thymidate_synth/dCMP_Mease"/>
</dbReference>
<dbReference type="GO" id="GO:0005739">
    <property type="term" value="C:mitochondrion"/>
    <property type="evidence" value="ECO:0007669"/>
    <property type="project" value="TreeGrafter"/>
</dbReference>
<dbReference type="GO" id="GO:0005829">
    <property type="term" value="C:cytosol"/>
    <property type="evidence" value="ECO:0007669"/>
    <property type="project" value="TreeGrafter"/>
</dbReference>
<gene>
    <name evidence="4" type="ORF">Acr_00g0006230</name>
</gene>
<dbReference type="GO" id="GO:0004799">
    <property type="term" value="F:thymidylate synthase activity"/>
    <property type="evidence" value="ECO:0007669"/>
    <property type="project" value="TreeGrafter"/>
</dbReference>
<dbReference type="SUPFAM" id="SSF55831">
    <property type="entry name" value="Thymidylate synthase/dCMP hydroxymethylase"/>
    <property type="match status" value="1"/>
</dbReference>
<organism evidence="4 5">
    <name type="scientific">Actinidia rufa</name>
    <dbReference type="NCBI Taxonomy" id="165716"/>
    <lineage>
        <taxon>Eukaryota</taxon>
        <taxon>Viridiplantae</taxon>
        <taxon>Streptophyta</taxon>
        <taxon>Embryophyta</taxon>
        <taxon>Tracheophyta</taxon>
        <taxon>Spermatophyta</taxon>
        <taxon>Magnoliopsida</taxon>
        <taxon>eudicotyledons</taxon>
        <taxon>Gunneridae</taxon>
        <taxon>Pentapetalae</taxon>
        <taxon>asterids</taxon>
        <taxon>Ericales</taxon>
        <taxon>Actinidiaceae</taxon>
        <taxon>Actinidia</taxon>
    </lineage>
</organism>
<evidence type="ECO:0000313" key="4">
    <source>
        <dbReference type="EMBL" id="GFS29308.1"/>
    </source>
</evidence>
<dbReference type="PANTHER" id="PTHR11548:SF2">
    <property type="entry name" value="THYMIDYLATE SYNTHASE"/>
    <property type="match status" value="1"/>
</dbReference>
<keyword evidence="5" id="KW-1185">Reference proteome</keyword>
<dbReference type="Proteomes" id="UP000585474">
    <property type="component" value="Unassembled WGS sequence"/>
</dbReference>
<feature type="domain" description="Thymidylate synthase/dCMP hydroxymethylase" evidence="3">
    <location>
        <begin position="189"/>
        <end position="241"/>
    </location>
</feature>
<dbReference type="EMBL" id="BJWL01000082">
    <property type="protein sequence ID" value="GFS29308.1"/>
    <property type="molecule type" value="Genomic_DNA"/>
</dbReference>
<dbReference type="CDD" id="cd00351">
    <property type="entry name" value="TS_Pyrimidine_HMase"/>
    <property type="match status" value="1"/>
</dbReference>
<keyword evidence="1" id="KW-0489">Methyltransferase</keyword>
<accession>A0A7J0D9S6</accession>
<dbReference type="Pfam" id="PF00303">
    <property type="entry name" value="Thymidylat_synt"/>
    <property type="match status" value="2"/>
</dbReference>
<comment type="caution">
    <text evidence="4">The sequence shown here is derived from an EMBL/GenBank/DDBJ whole genome shotgun (WGS) entry which is preliminary data.</text>
</comment>
<reference evidence="5" key="1">
    <citation type="submission" date="2019-07" db="EMBL/GenBank/DDBJ databases">
        <title>De Novo Assembly of kiwifruit Actinidia rufa.</title>
        <authorList>
            <person name="Sugita-Konishi S."/>
            <person name="Sato K."/>
            <person name="Mori E."/>
            <person name="Abe Y."/>
            <person name="Kisaki G."/>
            <person name="Hamano K."/>
            <person name="Suezawa K."/>
            <person name="Otani M."/>
            <person name="Fukuda T."/>
            <person name="Manabe T."/>
            <person name="Gomi K."/>
            <person name="Tabuchi M."/>
            <person name="Akimitsu K."/>
            <person name="Kataoka I."/>
        </authorList>
    </citation>
    <scope>NUCLEOTIDE SEQUENCE [LARGE SCALE GENOMIC DNA]</scope>
    <source>
        <strain evidence="5">cv. Fuchu</strain>
    </source>
</reference>
<dbReference type="GO" id="GO:0006231">
    <property type="term" value="P:dTMP biosynthetic process"/>
    <property type="evidence" value="ECO:0007669"/>
    <property type="project" value="TreeGrafter"/>
</dbReference>
<dbReference type="OrthoDB" id="766at2759"/>
<evidence type="ECO:0000256" key="1">
    <source>
        <dbReference type="ARBA" id="ARBA00022603"/>
    </source>
</evidence>
<evidence type="ECO:0000259" key="3">
    <source>
        <dbReference type="Pfam" id="PF00303"/>
    </source>
</evidence>
<dbReference type="InterPro" id="IPR023451">
    <property type="entry name" value="Thymidate_synth/dCMP_Mease_dom"/>
</dbReference>
<dbReference type="PANTHER" id="PTHR11548">
    <property type="entry name" value="THYMIDYLATE SYNTHASE 1"/>
    <property type="match status" value="1"/>
</dbReference>
<protein>
    <submittedName>
        <fullName evidence="4">Thymidylate synthase 1</fullName>
    </submittedName>
</protein>
<name>A0A7J0D9S6_9ERIC</name>
<dbReference type="InterPro" id="IPR036926">
    <property type="entry name" value="Thymidate_synth/dCMP_Mease_sf"/>
</dbReference>
<proteinExistence type="predicted"/>
<dbReference type="AlphaFoldDB" id="A0A7J0D9S6"/>
<dbReference type="GO" id="GO:0004146">
    <property type="term" value="F:dihydrofolate reductase activity"/>
    <property type="evidence" value="ECO:0007669"/>
    <property type="project" value="TreeGrafter"/>
</dbReference>
<feature type="domain" description="Thymidylate synthase/dCMP hydroxymethylase" evidence="3">
    <location>
        <begin position="66"/>
        <end position="166"/>
    </location>
</feature>
<keyword evidence="2" id="KW-0808">Transferase</keyword>
<sequence length="260" mass="29746">MLLDVMPSTLQKLRLALNVTLSSFFEPTSQTNGLKSDGLSDSAKFEVKKFTFLPKMIFEKHAEFMYLRLVQDIISNGTPNDDRTGTGTLSKFGCQKVFWQGIVEELLWFIRGSTNAKVLQEKDIHIWDDNTSRDYLDRQVESYYHCIEEGDLGPVYGFQWRHFGASSTLPMGSYHVKCISALLTWVWVFPFNIASYALFKCMIAHVCDLALGDFVHVIGDAHVYRTHVRPMEEQLQKLPKPSLFYVADGEFIMSNVSALY</sequence>
<dbReference type="Gene3D" id="3.30.572.10">
    <property type="entry name" value="Thymidylate synthase/dCMP hydroxymethylase domain"/>
    <property type="match status" value="2"/>
</dbReference>
<evidence type="ECO:0000256" key="2">
    <source>
        <dbReference type="ARBA" id="ARBA00022679"/>
    </source>
</evidence>